<keyword evidence="1" id="KW-0732">Signal</keyword>
<dbReference type="Proteomes" id="UP000822688">
    <property type="component" value="Chromosome 6"/>
</dbReference>
<organism evidence="2 3">
    <name type="scientific">Ceratodon purpureus</name>
    <name type="common">Fire moss</name>
    <name type="synonym">Dicranum purpureum</name>
    <dbReference type="NCBI Taxonomy" id="3225"/>
    <lineage>
        <taxon>Eukaryota</taxon>
        <taxon>Viridiplantae</taxon>
        <taxon>Streptophyta</taxon>
        <taxon>Embryophyta</taxon>
        <taxon>Bryophyta</taxon>
        <taxon>Bryophytina</taxon>
        <taxon>Bryopsida</taxon>
        <taxon>Dicranidae</taxon>
        <taxon>Pseudoditrichales</taxon>
        <taxon>Ditrichaceae</taxon>
        <taxon>Ceratodon</taxon>
    </lineage>
</organism>
<reference evidence="2 3" key="1">
    <citation type="submission" date="2020-06" db="EMBL/GenBank/DDBJ databases">
        <title>WGS assembly of Ceratodon purpureus strain R40.</title>
        <authorList>
            <person name="Carey S.B."/>
            <person name="Jenkins J."/>
            <person name="Shu S."/>
            <person name="Lovell J.T."/>
            <person name="Sreedasyam A."/>
            <person name="Maumus F."/>
            <person name="Tiley G.P."/>
            <person name="Fernandez-Pozo N."/>
            <person name="Barry K."/>
            <person name="Chen C."/>
            <person name="Wang M."/>
            <person name="Lipzen A."/>
            <person name="Daum C."/>
            <person name="Saski C.A."/>
            <person name="Payton A.C."/>
            <person name="Mcbreen J.C."/>
            <person name="Conrad R.E."/>
            <person name="Kollar L.M."/>
            <person name="Olsson S."/>
            <person name="Huttunen S."/>
            <person name="Landis J.B."/>
            <person name="Wickett N.J."/>
            <person name="Johnson M.G."/>
            <person name="Rensing S.A."/>
            <person name="Grimwood J."/>
            <person name="Schmutz J."/>
            <person name="Mcdaniel S.F."/>
        </authorList>
    </citation>
    <scope>NUCLEOTIDE SEQUENCE [LARGE SCALE GENOMIC DNA]</scope>
    <source>
        <strain evidence="2 3">R40</strain>
    </source>
</reference>
<feature type="signal peptide" evidence="1">
    <location>
        <begin position="1"/>
        <end position="19"/>
    </location>
</feature>
<accession>A0A8T0HHW4</accession>
<proteinExistence type="predicted"/>
<protein>
    <recommendedName>
        <fullName evidence="4">Secreted protein</fullName>
    </recommendedName>
</protein>
<comment type="caution">
    <text evidence="2">The sequence shown here is derived from an EMBL/GenBank/DDBJ whole genome shotgun (WGS) entry which is preliminary data.</text>
</comment>
<name>A0A8T0HHW4_CERPU</name>
<feature type="chain" id="PRO_5035742745" description="Secreted protein" evidence="1">
    <location>
        <begin position="20"/>
        <end position="79"/>
    </location>
</feature>
<keyword evidence="3" id="KW-1185">Reference proteome</keyword>
<dbReference type="EMBL" id="CM026427">
    <property type="protein sequence ID" value="KAG0568852.1"/>
    <property type="molecule type" value="Genomic_DNA"/>
</dbReference>
<evidence type="ECO:0000313" key="2">
    <source>
        <dbReference type="EMBL" id="KAG0568852.1"/>
    </source>
</evidence>
<evidence type="ECO:0000256" key="1">
    <source>
        <dbReference type="SAM" id="SignalP"/>
    </source>
</evidence>
<gene>
    <name evidence="2" type="ORF">KC19_6G049500</name>
</gene>
<evidence type="ECO:0000313" key="3">
    <source>
        <dbReference type="Proteomes" id="UP000822688"/>
    </source>
</evidence>
<dbReference type="AlphaFoldDB" id="A0A8T0HHW4"/>
<sequence length="79" mass="9110">MIIIRFFLAMVVFLLCAKGLDRRAEFEGSEEWWLLERPVSLQVLNRSDWCVSSFCLVTKSNTGVIDTDRAEHFLAARSN</sequence>
<evidence type="ECO:0008006" key="4">
    <source>
        <dbReference type="Google" id="ProtNLM"/>
    </source>
</evidence>